<dbReference type="AlphaFoldDB" id="A0A915JUR8"/>
<keyword evidence="2" id="KW-1185">Reference proteome</keyword>
<evidence type="ECO:0000313" key="3">
    <source>
        <dbReference type="WBParaSite" id="nRc.2.0.1.t29809-RA"/>
    </source>
</evidence>
<proteinExistence type="predicted"/>
<keyword evidence="1" id="KW-1133">Transmembrane helix</keyword>
<reference evidence="3" key="1">
    <citation type="submission" date="2022-11" db="UniProtKB">
        <authorList>
            <consortium name="WormBaseParasite"/>
        </authorList>
    </citation>
    <scope>IDENTIFICATION</scope>
</reference>
<sequence>MLGIFYWRRLAWEYFVRSLAGAKPLEVNVKIEPQLDHSVLSQFEILSYAGPCVMAVGAFVLMLSCVAVLEHRDRRHTLKRTLKPLKNMVKNASDLTNVLRSSSLKRSDFTADIETTHLTMTPKLSIHTVKPKISITSDVGVENVTFLSDSNNDETNNNVEKLPEEEQECPSTVCQVIDPTILNTFLHDVEDQTGGSFLKHANSDHLLDKNITSSSNVHYLSPEPYEMSEISQPMIRKRVSLTKSDPEKLVHSHQNGVVVREQDDVYCAEDSGPKRSFLSLEPVVIIKNQSVK</sequence>
<evidence type="ECO:0000313" key="2">
    <source>
        <dbReference type="Proteomes" id="UP000887565"/>
    </source>
</evidence>
<accession>A0A915JUR8</accession>
<dbReference type="Proteomes" id="UP000887565">
    <property type="component" value="Unplaced"/>
</dbReference>
<dbReference type="WBParaSite" id="nRc.2.0.1.t29809-RA">
    <property type="protein sequence ID" value="nRc.2.0.1.t29809-RA"/>
    <property type="gene ID" value="nRc.2.0.1.g29809"/>
</dbReference>
<keyword evidence="1" id="KW-0812">Transmembrane</keyword>
<protein>
    <submittedName>
        <fullName evidence="3">Uncharacterized protein</fullName>
    </submittedName>
</protein>
<organism evidence="2 3">
    <name type="scientific">Romanomermis culicivorax</name>
    <name type="common">Nematode worm</name>
    <dbReference type="NCBI Taxonomy" id="13658"/>
    <lineage>
        <taxon>Eukaryota</taxon>
        <taxon>Metazoa</taxon>
        <taxon>Ecdysozoa</taxon>
        <taxon>Nematoda</taxon>
        <taxon>Enoplea</taxon>
        <taxon>Dorylaimia</taxon>
        <taxon>Mermithida</taxon>
        <taxon>Mermithoidea</taxon>
        <taxon>Mermithidae</taxon>
        <taxon>Romanomermis</taxon>
    </lineage>
</organism>
<keyword evidence="1" id="KW-0472">Membrane</keyword>
<evidence type="ECO:0000256" key="1">
    <source>
        <dbReference type="SAM" id="Phobius"/>
    </source>
</evidence>
<feature type="transmembrane region" description="Helical" evidence="1">
    <location>
        <begin position="45"/>
        <end position="69"/>
    </location>
</feature>
<name>A0A915JUR8_ROMCU</name>